<name>A0AAP0HCW6_9MAGN</name>
<comment type="caution">
    <text evidence="6">The sequence shown here is derived from an EMBL/GenBank/DDBJ whole genome shotgun (WGS) entry which is preliminary data.</text>
</comment>
<evidence type="ECO:0000313" key="6">
    <source>
        <dbReference type="EMBL" id="KAK9083653.1"/>
    </source>
</evidence>
<dbReference type="Proteomes" id="UP001419268">
    <property type="component" value="Unassembled WGS sequence"/>
</dbReference>
<dbReference type="Gene3D" id="3.50.50.60">
    <property type="entry name" value="FAD/NAD(P)-binding domain"/>
    <property type="match status" value="1"/>
</dbReference>
<accession>A0AAP0HCW6</accession>
<evidence type="ECO:0000256" key="5">
    <source>
        <dbReference type="ARBA" id="ARBA00023002"/>
    </source>
</evidence>
<gene>
    <name evidence="6" type="ORF">Scep_030124</name>
</gene>
<comment type="cofactor">
    <cofactor evidence="1">
        <name>FAD</name>
        <dbReference type="ChEBI" id="CHEBI:57692"/>
    </cofactor>
</comment>
<keyword evidence="4" id="KW-0521">NADP</keyword>
<dbReference type="InterPro" id="IPR055275">
    <property type="entry name" value="Ferredox_Rdtase"/>
</dbReference>
<dbReference type="PANTHER" id="PTHR48467">
    <property type="entry name" value="GLUTAMATE SYNTHASE 1 [NADH], CHLOROPLASTIC-LIKE"/>
    <property type="match status" value="1"/>
</dbReference>
<protein>
    <submittedName>
        <fullName evidence="6">Uncharacterized protein</fullName>
    </submittedName>
</protein>
<evidence type="ECO:0000256" key="1">
    <source>
        <dbReference type="ARBA" id="ARBA00001974"/>
    </source>
</evidence>
<dbReference type="GO" id="GO:0016491">
    <property type="term" value="F:oxidoreductase activity"/>
    <property type="evidence" value="ECO:0007669"/>
    <property type="project" value="UniProtKB-KW"/>
</dbReference>
<dbReference type="PANTHER" id="PTHR48467:SF1">
    <property type="entry name" value="GLUTAMATE SYNTHASE 1 [NADH], CHLOROPLASTIC-LIKE"/>
    <property type="match status" value="1"/>
</dbReference>
<reference evidence="6 7" key="1">
    <citation type="submission" date="2024-01" db="EMBL/GenBank/DDBJ databases">
        <title>Genome assemblies of Stephania.</title>
        <authorList>
            <person name="Yang L."/>
        </authorList>
    </citation>
    <scope>NUCLEOTIDE SEQUENCE [LARGE SCALE GENOMIC DNA]</scope>
    <source>
        <strain evidence="6">JXDWG</strain>
        <tissue evidence="6">Leaf</tissue>
    </source>
</reference>
<evidence type="ECO:0000256" key="2">
    <source>
        <dbReference type="ARBA" id="ARBA00022630"/>
    </source>
</evidence>
<sequence length="222" mass="24895">MNKMRIKILGNVKKRRWISRGFSSRPLRVCVVASGPAGFYSAEKDLDGIHSAREFVWWYNGHPDYSNLDPDLKSTDTAVILGHLRSQTRRAARCCAAVSPLRCSMLIPAAAAGALIASGPIRLSASRSSRRHTARCWLSASSAARALPLAARRRRPPPRSHRRCDHLVLPLRDHRHPIACWLPLPHRATSGAESRPADKRRSRFLIELRRSHAAHRIFSLSL</sequence>
<dbReference type="EMBL" id="JBBNAG010000013">
    <property type="protein sequence ID" value="KAK9083653.1"/>
    <property type="molecule type" value="Genomic_DNA"/>
</dbReference>
<evidence type="ECO:0000256" key="3">
    <source>
        <dbReference type="ARBA" id="ARBA00022827"/>
    </source>
</evidence>
<evidence type="ECO:0000256" key="4">
    <source>
        <dbReference type="ARBA" id="ARBA00022857"/>
    </source>
</evidence>
<dbReference type="SUPFAM" id="SSF51905">
    <property type="entry name" value="FAD/NAD(P)-binding domain"/>
    <property type="match status" value="1"/>
</dbReference>
<keyword evidence="2" id="KW-0285">Flavoprotein</keyword>
<keyword evidence="3" id="KW-0274">FAD</keyword>
<dbReference type="AlphaFoldDB" id="A0AAP0HCW6"/>
<proteinExistence type="predicted"/>
<dbReference type="InterPro" id="IPR036188">
    <property type="entry name" value="FAD/NAD-bd_sf"/>
</dbReference>
<keyword evidence="7" id="KW-1185">Reference proteome</keyword>
<organism evidence="6 7">
    <name type="scientific">Stephania cephalantha</name>
    <dbReference type="NCBI Taxonomy" id="152367"/>
    <lineage>
        <taxon>Eukaryota</taxon>
        <taxon>Viridiplantae</taxon>
        <taxon>Streptophyta</taxon>
        <taxon>Embryophyta</taxon>
        <taxon>Tracheophyta</taxon>
        <taxon>Spermatophyta</taxon>
        <taxon>Magnoliopsida</taxon>
        <taxon>Ranunculales</taxon>
        <taxon>Menispermaceae</taxon>
        <taxon>Menispermoideae</taxon>
        <taxon>Cissampelideae</taxon>
        <taxon>Stephania</taxon>
    </lineage>
</organism>
<evidence type="ECO:0000313" key="7">
    <source>
        <dbReference type="Proteomes" id="UP001419268"/>
    </source>
</evidence>
<keyword evidence="5" id="KW-0560">Oxidoreductase</keyword>